<feature type="compositionally biased region" description="Acidic residues" evidence="1">
    <location>
        <begin position="635"/>
        <end position="666"/>
    </location>
</feature>
<gene>
    <name evidence="2" type="ORF">HNR71_000390</name>
    <name evidence="3" type="ORF">HPO96_19595</name>
</gene>
<accession>A0A7Y4P1T5</accession>
<reference evidence="3 4" key="1">
    <citation type="submission" date="2020-05" db="EMBL/GenBank/DDBJ databases">
        <title>Genome sequence of Kribbella sandramycini ATCC 39419.</title>
        <authorList>
            <person name="Maclea K.S."/>
            <person name="Fair J.L."/>
        </authorList>
    </citation>
    <scope>NUCLEOTIDE SEQUENCE [LARGE SCALE GENOMIC DNA]</scope>
    <source>
        <strain evidence="3 4">ATCC 39419</strain>
    </source>
</reference>
<evidence type="ECO:0000313" key="5">
    <source>
        <dbReference type="Proteomes" id="UP000553957"/>
    </source>
</evidence>
<name>A0A7Y4P1T5_9ACTN</name>
<dbReference type="Proteomes" id="UP000553957">
    <property type="component" value="Unassembled WGS sequence"/>
</dbReference>
<proteinExistence type="predicted"/>
<comment type="caution">
    <text evidence="3">The sequence shown here is derived from an EMBL/GenBank/DDBJ whole genome shotgun (WGS) entry which is preliminary data.</text>
</comment>
<dbReference type="Proteomes" id="UP000534306">
    <property type="component" value="Unassembled WGS sequence"/>
</dbReference>
<dbReference type="EMBL" id="JACHKF010000001">
    <property type="protein sequence ID" value="MBB6564753.1"/>
    <property type="molecule type" value="Genomic_DNA"/>
</dbReference>
<dbReference type="EMBL" id="JABJRC010000004">
    <property type="protein sequence ID" value="NOL42455.1"/>
    <property type="molecule type" value="Genomic_DNA"/>
</dbReference>
<evidence type="ECO:0000313" key="2">
    <source>
        <dbReference type="EMBL" id="MBB6564753.1"/>
    </source>
</evidence>
<evidence type="ECO:0000313" key="4">
    <source>
        <dbReference type="Proteomes" id="UP000534306"/>
    </source>
</evidence>
<protein>
    <submittedName>
        <fullName evidence="3">Uncharacterized protein</fullName>
    </submittedName>
</protein>
<evidence type="ECO:0000256" key="1">
    <source>
        <dbReference type="SAM" id="MobiDB-lite"/>
    </source>
</evidence>
<feature type="region of interest" description="Disordered" evidence="1">
    <location>
        <begin position="632"/>
        <end position="666"/>
    </location>
</feature>
<dbReference type="RefSeq" id="WP_171674935.1">
    <property type="nucleotide sequence ID" value="NZ_BAAAGT010000006.1"/>
</dbReference>
<sequence length="666" mass="72658">MSNTTPFTIAGQTIDFPDVANGSAIKNAAKRFETAFTLPPAAAFAMSAAMVDPADVRSQLDPTDPFDHLQAIQTPDGIFLLAQPTRVWTSLVSGDGGNGRSRYAIQTASTKGTRPRPWPIGRHHKPAIIDYHPASLADMTAAVRLSAKEIRSQDLITQISRNPRGIWNPPVVVLARTYVKSDDGSVKEHWFLHTVEGSTRVEACHELTDVDPAAPLEHSDDPLEYLRDTHKRFVERFETTPTSVKALGAARAATMPALIVVAAVEGDMITPITDNYPVIINDYVESVHVQPRPFSEVAQSNVIGERFVLTLVKDGKMSTKDAEAILGRDPDITGKPSVRAANLVHTVCNAGNDSLLRDFLITEEGARLTKIRRAKLVGPLIVRQFNDAADSAERALMRAFTPDRLLSPWSISGDDSEKLRKTCIADVLAGNFNSPALAELMARGGPALCATGLLLGDQGSTVKGISALRGSVEKVVEQLAKTAGGVNVLADAVAWADNERLERPRKFDVEGNQLLDKNNDPIHFSTAWDNGNMGIRALAFTGGTIPSSDKKSTDDEPEVELTPEDRYRLTEQRLLSLLVESHTNLLDMMAAKDADGDKLIAKLGMTTAEVYSTLPDRLSKLYARYGKEDDLLASFDEDELPEAEEVEDDDLDEDLEEDDEDEEADE</sequence>
<keyword evidence="4" id="KW-1185">Reference proteome</keyword>
<dbReference type="AlphaFoldDB" id="A0A7Y4P1T5"/>
<organism evidence="3 4">
    <name type="scientific">Kribbella sandramycini</name>
    <dbReference type="NCBI Taxonomy" id="60450"/>
    <lineage>
        <taxon>Bacteria</taxon>
        <taxon>Bacillati</taxon>
        <taxon>Actinomycetota</taxon>
        <taxon>Actinomycetes</taxon>
        <taxon>Propionibacteriales</taxon>
        <taxon>Kribbellaceae</taxon>
        <taxon>Kribbella</taxon>
    </lineage>
</organism>
<reference evidence="2 5" key="2">
    <citation type="submission" date="2020-08" db="EMBL/GenBank/DDBJ databases">
        <title>Sequencing the genomes of 1000 actinobacteria strains.</title>
        <authorList>
            <person name="Klenk H.-P."/>
        </authorList>
    </citation>
    <scope>NUCLEOTIDE SEQUENCE [LARGE SCALE GENOMIC DNA]</scope>
    <source>
        <strain evidence="2 5">DSM 15626</strain>
    </source>
</reference>
<evidence type="ECO:0000313" key="3">
    <source>
        <dbReference type="EMBL" id="NOL42455.1"/>
    </source>
</evidence>